<feature type="transmembrane region" description="Helical" evidence="1">
    <location>
        <begin position="20"/>
        <end position="41"/>
    </location>
</feature>
<dbReference type="AlphaFoldDB" id="A0A0P6XG96"/>
<dbReference type="STRING" id="869279.SE15_08950"/>
<feature type="transmembrane region" description="Helical" evidence="1">
    <location>
        <begin position="294"/>
        <end position="313"/>
    </location>
</feature>
<evidence type="ECO:0000313" key="3">
    <source>
        <dbReference type="Proteomes" id="UP000050544"/>
    </source>
</evidence>
<feature type="transmembrane region" description="Helical" evidence="1">
    <location>
        <begin position="371"/>
        <end position="404"/>
    </location>
</feature>
<proteinExistence type="predicted"/>
<evidence type="ECO:0000256" key="1">
    <source>
        <dbReference type="SAM" id="Phobius"/>
    </source>
</evidence>
<dbReference type="OrthoDB" id="148359at2"/>
<feature type="transmembrane region" description="Helical" evidence="1">
    <location>
        <begin position="334"/>
        <end position="351"/>
    </location>
</feature>
<name>A0A0P6XG96_9CHLR</name>
<reference evidence="2 3" key="1">
    <citation type="submission" date="2015-07" db="EMBL/GenBank/DDBJ databases">
        <title>Whole genome sequence of Thermanaerothrix daxensis DSM 23592.</title>
        <authorList>
            <person name="Hemp J."/>
            <person name="Ward L.M."/>
            <person name="Pace L.A."/>
            <person name="Fischer W.W."/>
        </authorList>
    </citation>
    <scope>NUCLEOTIDE SEQUENCE [LARGE SCALE GENOMIC DNA]</scope>
    <source>
        <strain evidence="2 3">GNS-1</strain>
    </source>
</reference>
<keyword evidence="3" id="KW-1185">Reference proteome</keyword>
<organism evidence="2 3">
    <name type="scientific">Thermanaerothrix daxensis</name>
    <dbReference type="NCBI Taxonomy" id="869279"/>
    <lineage>
        <taxon>Bacteria</taxon>
        <taxon>Bacillati</taxon>
        <taxon>Chloroflexota</taxon>
        <taxon>Anaerolineae</taxon>
        <taxon>Anaerolineales</taxon>
        <taxon>Anaerolineaceae</taxon>
        <taxon>Thermanaerothrix</taxon>
    </lineage>
</organism>
<feature type="transmembrane region" description="Helical" evidence="1">
    <location>
        <begin position="213"/>
        <end position="233"/>
    </location>
</feature>
<feature type="transmembrane region" description="Helical" evidence="1">
    <location>
        <begin position="137"/>
        <end position="157"/>
    </location>
</feature>
<comment type="caution">
    <text evidence="2">The sequence shown here is derived from an EMBL/GenBank/DDBJ whole genome shotgun (WGS) entry which is preliminary data.</text>
</comment>
<dbReference type="EMBL" id="LGKO01000005">
    <property type="protein sequence ID" value="KPL82318.1"/>
    <property type="molecule type" value="Genomic_DNA"/>
</dbReference>
<gene>
    <name evidence="2" type="ORF">SE15_08950</name>
</gene>
<dbReference type="Proteomes" id="UP000050544">
    <property type="component" value="Unassembled WGS sequence"/>
</dbReference>
<sequence length="679" mass="77520">MTRMPLRRLIEFLHTLPFPLWLAGILLLAYGPFLPWLGFYWDDLPLLWIANTYGAEGLQRYFSTNRPIWGVFYQISMSFMGTVPWQWQLYALFWRWMAGLTLWLTLRQVWPQRSAEAAWMALGFSLYPGFGQQPISIVYSHFFIVLTAFFTSLYAMLRAVRSSSRGWGWHLPGLGLSAINLLSMEYFFLLDLLRPLLLAQILPGEYTQRWRKALRLSLPYLAVFVGVALWRAFFFPYQTYNYQPHLLQSLSLQPLAVLGQLLGRMLRDILLTGILAWFHPLARLTALPEAGPRTLLLTAGVLVVALGVFYWLVRWVWPLCGGSRLVERWAEARPLLILGGVSLLLAGWPFWLTDLPIQLGFPYDRFTLPFMLGAACLLVGLARLLPATWGTAALGIVVGLAAAFQTQNAGEYRRDWETQRAFFWQMAWRIPDLKPGTTVVVQGLPLTHYSDNSLTAPLNWIYAPENRTQQMDYLLMDLDVRRSYPALQAGIPHQPVVLDYLAATFNGTTDQVLVLFFRPPACLRVIDPALEADNLFLPPQLRRVAARLGAPAQIEAQADPPSLPAFYGREPAHGWCYYYEQADLARQRQDWETVVRLAEAAFALGDYPNDPAERLPFIEGYAHVGEWEHALTQSLEAARVAPTMQEVVCRLWQRLLRETAPSPQRDRATMTLRQEITCP</sequence>
<accession>A0A0P6XG96</accession>
<keyword evidence="1" id="KW-0812">Transmembrane</keyword>
<evidence type="ECO:0000313" key="2">
    <source>
        <dbReference type="EMBL" id="KPL82318.1"/>
    </source>
</evidence>
<feature type="transmembrane region" description="Helical" evidence="1">
    <location>
        <begin position="169"/>
        <end position="193"/>
    </location>
</feature>
<feature type="transmembrane region" description="Helical" evidence="1">
    <location>
        <begin position="87"/>
        <end position="106"/>
    </location>
</feature>
<keyword evidence="1" id="KW-1133">Transmembrane helix</keyword>
<keyword evidence="1" id="KW-0472">Membrane</keyword>
<protein>
    <submittedName>
        <fullName evidence="2">Uncharacterized protein</fullName>
    </submittedName>
</protein>
<dbReference type="RefSeq" id="WP_054521777.1">
    <property type="nucleotide sequence ID" value="NZ_LGKO01000005.1"/>
</dbReference>